<dbReference type="Gene3D" id="3.60.130.10">
    <property type="entry name" value="Clavaminate synthase-like"/>
    <property type="match status" value="1"/>
</dbReference>
<proteinExistence type="predicted"/>
<organism evidence="3 4">
    <name type="scientific">Didymella heteroderae</name>
    <dbReference type="NCBI Taxonomy" id="1769908"/>
    <lineage>
        <taxon>Eukaryota</taxon>
        <taxon>Fungi</taxon>
        <taxon>Dikarya</taxon>
        <taxon>Ascomycota</taxon>
        <taxon>Pezizomycotina</taxon>
        <taxon>Dothideomycetes</taxon>
        <taxon>Pleosporomycetidae</taxon>
        <taxon>Pleosporales</taxon>
        <taxon>Pleosporineae</taxon>
        <taxon>Didymellaceae</taxon>
        <taxon>Didymella</taxon>
    </lineage>
</organism>
<feature type="domain" description="TauD/TfdA-like" evidence="2">
    <location>
        <begin position="71"/>
        <end position="364"/>
    </location>
</feature>
<dbReference type="PANTHER" id="PTHR10696:SF21">
    <property type="entry name" value="TAUD_TFDA-LIKE DOMAIN-CONTAINING PROTEIN"/>
    <property type="match status" value="1"/>
</dbReference>
<dbReference type="InterPro" id="IPR042098">
    <property type="entry name" value="TauD-like_sf"/>
</dbReference>
<keyword evidence="1" id="KW-0560">Oxidoreductase</keyword>
<evidence type="ECO:0000256" key="1">
    <source>
        <dbReference type="ARBA" id="ARBA00023002"/>
    </source>
</evidence>
<gene>
    <name evidence="3" type="ORF">E8E12_003755</name>
</gene>
<sequence>MATPTIEYTFREIGLQSAALPPVVFEAFSLPASNQRILGPPHSSDTVSPLALRASYHGATVPNLDGAISTVKSLQKNNTLTRKLAEHGTLLFRDLPIHNAEDFSKFSHAFGFRPHEDTGIIIDRPLIAPNVAPADEAPKEVLIYSHSESPETPHAPKYIFLYSHRAPEISGETPISSSIELFQRVKDEIPDFIATVASKGILNCVIYKVAAQYPGGSTLFEQAFSKEIVEGDDAATRKAKVEAQIRRYNRDDHTTCEWTDDDDTLIVTYHLPIVRVHPVTKQPALFTWLAAYYKSYLAPGIPDLRRRNATQQLYGDGAPIPEEYLKKLADITDEIRVLHKWQRGDVLVYDNVVAQHGRQPREGEQSDRVVLASLWDGVAPASSKEVREIGQRQSRQLQVNCRWGLRKLQWRPRLLVHASPHG</sequence>
<dbReference type="PANTHER" id="PTHR10696">
    <property type="entry name" value="GAMMA-BUTYROBETAINE HYDROXYLASE-RELATED"/>
    <property type="match status" value="1"/>
</dbReference>
<dbReference type="SUPFAM" id="SSF51197">
    <property type="entry name" value="Clavaminate synthase-like"/>
    <property type="match status" value="1"/>
</dbReference>
<keyword evidence="4" id="KW-1185">Reference proteome</keyword>
<dbReference type="AlphaFoldDB" id="A0A9P5BY17"/>
<dbReference type="InterPro" id="IPR003819">
    <property type="entry name" value="TauD/TfdA-like"/>
</dbReference>
<dbReference type="Pfam" id="PF02668">
    <property type="entry name" value="TauD"/>
    <property type="match status" value="1"/>
</dbReference>
<name>A0A9P5BY17_9PLEO</name>
<reference evidence="3" key="1">
    <citation type="submission" date="2019-04" db="EMBL/GenBank/DDBJ databases">
        <title>Sequencing of skin fungus with MAO and IRED activity.</title>
        <authorList>
            <person name="Marsaioli A.J."/>
            <person name="Bonatto J.M.C."/>
            <person name="Reis Junior O."/>
        </authorList>
    </citation>
    <scope>NUCLEOTIDE SEQUENCE</scope>
    <source>
        <strain evidence="3">28M1</strain>
    </source>
</reference>
<accession>A0A9P5BY17</accession>
<dbReference type="InterPro" id="IPR050411">
    <property type="entry name" value="AlphaKG_dependent_hydroxylases"/>
</dbReference>
<dbReference type="Proteomes" id="UP000758155">
    <property type="component" value="Unassembled WGS sequence"/>
</dbReference>
<evidence type="ECO:0000313" key="3">
    <source>
        <dbReference type="EMBL" id="KAF3034064.1"/>
    </source>
</evidence>
<protein>
    <recommendedName>
        <fullName evidence="2">TauD/TfdA-like domain-containing protein</fullName>
    </recommendedName>
</protein>
<dbReference type="GO" id="GO:0016491">
    <property type="term" value="F:oxidoreductase activity"/>
    <property type="evidence" value="ECO:0007669"/>
    <property type="project" value="UniProtKB-KW"/>
</dbReference>
<comment type="caution">
    <text evidence="3">The sequence shown here is derived from an EMBL/GenBank/DDBJ whole genome shotgun (WGS) entry which is preliminary data.</text>
</comment>
<evidence type="ECO:0000313" key="4">
    <source>
        <dbReference type="Proteomes" id="UP000758155"/>
    </source>
</evidence>
<evidence type="ECO:0000259" key="2">
    <source>
        <dbReference type="Pfam" id="PF02668"/>
    </source>
</evidence>
<dbReference type="EMBL" id="SWKV01000072">
    <property type="protein sequence ID" value="KAF3034064.1"/>
    <property type="molecule type" value="Genomic_DNA"/>
</dbReference>
<dbReference type="OrthoDB" id="408743at2759"/>